<dbReference type="PIRSF" id="PIRSF001084">
    <property type="entry name" value="B-galactosidase"/>
    <property type="match status" value="1"/>
</dbReference>
<evidence type="ECO:0000256" key="2">
    <source>
        <dbReference type="ARBA" id="ARBA00005940"/>
    </source>
</evidence>
<reference evidence="12 13" key="1">
    <citation type="submission" date="2019-03" db="EMBL/GenBank/DDBJ databases">
        <title>Sequencing the genomes of 1000 actinobacteria strains.</title>
        <authorList>
            <person name="Klenk H.-P."/>
        </authorList>
    </citation>
    <scope>NUCLEOTIDE SEQUENCE [LARGE SCALE GENOMIC DNA]</scope>
    <source>
        <strain evidence="12 13">DSM 43805</strain>
    </source>
</reference>
<evidence type="ECO:0000256" key="1">
    <source>
        <dbReference type="ARBA" id="ARBA00001412"/>
    </source>
</evidence>
<comment type="catalytic activity">
    <reaction evidence="1">
        <text>Hydrolysis of terminal non-reducing beta-D-galactose residues in beta-D-galactosides.</text>
        <dbReference type="EC" id="3.2.1.23"/>
    </reaction>
</comment>
<feature type="binding site" evidence="8">
    <location>
        <position position="153"/>
    </location>
    <ligand>
        <name>Zn(2+)</name>
        <dbReference type="ChEBI" id="CHEBI:29105"/>
    </ligand>
</feature>
<dbReference type="GO" id="GO:0009341">
    <property type="term" value="C:beta-galactosidase complex"/>
    <property type="evidence" value="ECO:0007669"/>
    <property type="project" value="InterPro"/>
</dbReference>
<keyword evidence="8" id="KW-0479">Metal-binding</keyword>
<dbReference type="SUPFAM" id="SSF52317">
    <property type="entry name" value="Class I glutamine amidotransferase-like"/>
    <property type="match status" value="1"/>
</dbReference>
<evidence type="ECO:0000259" key="11">
    <source>
        <dbReference type="Pfam" id="PF08532"/>
    </source>
</evidence>
<dbReference type="InterPro" id="IPR017853">
    <property type="entry name" value="GH"/>
</dbReference>
<accession>A0A4R6JDJ5</accession>
<evidence type="ECO:0000256" key="3">
    <source>
        <dbReference type="ARBA" id="ARBA00012756"/>
    </source>
</evidence>
<dbReference type="AlphaFoldDB" id="A0A4R6JDJ5"/>
<feature type="domain" description="Beta-galactosidase trimerisation" evidence="11">
    <location>
        <begin position="376"/>
        <end position="487"/>
    </location>
</feature>
<comment type="caution">
    <text evidence="12">The sequence shown here is derived from an EMBL/GenBank/DDBJ whole genome shotgun (WGS) entry which is preliminary data.</text>
</comment>
<dbReference type="PANTHER" id="PTHR36447:SF1">
    <property type="entry name" value="BETA-GALACTOSIDASE GANA"/>
    <property type="match status" value="1"/>
</dbReference>
<evidence type="ECO:0000256" key="5">
    <source>
        <dbReference type="ARBA" id="ARBA00023295"/>
    </source>
</evidence>
<dbReference type="CDD" id="cd03143">
    <property type="entry name" value="A4_beta-galactosidase_middle_domain"/>
    <property type="match status" value="1"/>
</dbReference>
<dbReference type="InterPro" id="IPR029062">
    <property type="entry name" value="Class_I_gatase-like"/>
</dbReference>
<proteinExistence type="inferred from homology"/>
<evidence type="ECO:0000256" key="4">
    <source>
        <dbReference type="ARBA" id="ARBA00022801"/>
    </source>
</evidence>
<dbReference type="InterPro" id="IPR003476">
    <property type="entry name" value="Glyco_hydro_42"/>
</dbReference>
<dbReference type="GO" id="GO:0005975">
    <property type="term" value="P:carbohydrate metabolic process"/>
    <property type="evidence" value="ECO:0007669"/>
    <property type="project" value="InterPro"/>
</dbReference>
<dbReference type="Pfam" id="PF02449">
    <property type="entry name" value="Glyco_hydro_42"/>
    <property type="match status" value="1"/>
</dbReference>
<feature type="binding site" evidence="8">
    <location>
        <position position="148"/>
    </location>
    <ligand>
        <name>Zn(2+)</name>
        <dbReference type="ChEBI" id="CHEBI:29105"/>
    </ligand>
</feature>
<keyword evidence="8" id="KW-0862">Zinc</keyword>
<dbReference type="EMBL" id="SNWR01000002">
    <property type="protein sequence ID" value="TDO32606.1"/>
    <property type="molecule type" value="Genomic_DNA"/>
</dbReference>
<keyword evidence="13" id="KW-1185">Reference proteome</keyword>
<dbReference type="Gene3D" id="3.40.50.880">
    <property type="match status" value="1"/>
</dbReference>
<sequence length="606" mass="66777">MIRFGGDYNPEQWPPHVWREDVALMRSAGISLVTVGVFSWSRLQPAEDRFDFAWLDEVLDLLHGNGIGVCLATPTASPPPWFTRAHPGAMPVTADGVRLTHGSRDTYCVNAPEYQEASNRIANELAARYGQHPALRLWHVHNEYGTTCYCDHCAPAFRRWLSHTYGEIGLVNEVWCTDFWSQRYGCFDEVLPPRATQYLSNPAHVLDYRRFSSDAMLTHYLAQRDILRPYGVPVTTNFVLGGWVPVDHARWAREVDVVAVDDYPESVEGHLAARAFVADLARGWAGGQPWMLMEHAPAAVRQADGVTRALPAGEARAAAETYVAGGASAVMYFQWRAGRGGAEQWHPAMVPLLSELAPIGRSLATRTPVRVESTRALIYDEQSMWAWQSPHLPTPFVDYTAITRRWHHAMGPPVDVLPIGAPLEGYSLVVAPALHMVPAALHKRLRSYVADGGTLVLTFGSGLTDEHSRTTPGAFDDLCGIRVARHRPGECGVRGVRDGRSGECGVCGVRDGRSGECGVRGVRDDRSGECGVGGVRDDHPSERGVGAKQHRPGEYGVWLDEIDPQDATVVLHSSEGRPLVTEHRYGRGLVRYVAADLPDPTPWARS</sequence>
<evidence type="ECO:0000313" key="12">
    <source>
        <dbReference type="EMBL" id="TDO32606.1"/>
    </source>
</evidence>
<dbReference type="Proteomes" id="UP000294901">
    <property type="component" value="Unassembled WGS sequence"/>
</dbReference>
<evidence type="ECO:0000256" key="8">
    <source>
        <dbReference type="PIRSR" id="PIRSR001084-3"/>
    </source>
</evidence>
<evidence type="ECO:0000313" key="13">
    <source>
        <dbReference type="Proteomes" id="UP000294901"/>
    </source>
</evidence>
<evidence type="ECO:0000256" key="6">
    <source>
        <dbReference type="PIRSR" id="PIRSR001084-1"/>
    </source>
</evidence>
<keyword evidence="5" id="KW-0326">Glycosidase</keyword>
<feature type="binding site" evidence="7">
    <location>
        <position position="142"/>
    </location>
    <ligand>
        <name>substrate</name>
    </ligand>
</feature>
<feature type="binding site" evidence="8">
    <location>
        <position position="150"/>
    </location>
    <ligand>
        <name>Zn(2+)</name>
        <dbReference type="ChEBI" id="CHEBI:29105"/>
    </ligand>
</feature>
<evidence type="ECO:0000256" key="7">
    <source>
        <dbReference type="PIRSR" id="PIRSR001084-2"/>
    </source>
</evidence>
<evidence type="ECO:0000256" key="9">
    <source>
        <dbReference type="SAM" id="MobiDB-lite"/>
    </source>
</evidence>
<name>A0A4R6JDJ5_9ACTN</name>
<dbReference type="InterPro" id="IPR013738">
    <property type="entry name" value="Beta_galactosidase_Trimer"/>
</dbReference>
<keyword evidence="4" id="KW-0378">Hydrolase</keyword>
<evidence type="ECO:0000259" key="10">
    <source>
        <dbReference type="Pfam" id="PF02449"/>
    </source>
</evidence>
<dbReference type="Gene3D" id="3.20.20.80">
    <property type="entry name" value="Glycosidases"/>
    <property type="match status" value="1"/>
</dbReference>
<gene>
    <name evidence="12" type="ORF">C8E87_8075</name>
</gene>
<feature type="active site" description="Proton donor" evidence="6">
    <location>
        <position position="143"/>
    </location>
</feature>
<dbReference type="PANTHER" id="PTHR36447">
    <property type="entry name" value="BETA-GALACTOSIDASE GANA"/>
    <property type="match status" value="1"/>
</dbReference>
<feature type="domain" description="Glycoside hydrolase family 42 N-terminal" evidence="10">
    <location>
        <begin position="7"/>
        <end position="351"/>
    </location>
</feature>
<feature type="region of interest" description="Disordered" evidence="9">
    <location>
        <begin position="530"/>
        <end position="550"/>
    </location>
</feature>
<feature type="binding site" evidence="7">
    <location>
        <position position="104"/>
    </location>
    <ligand>
        <name>substrate</name>
    </ligand>
</feature>
<dbReference type="EC" id="3.2.1.23" evidence="3"/>
<dbReference type="GO" id="GO:0004565">
    <property type="term" value="F:beta-galactosidase activity"/>
    <property type="evidence" value="ECO:0007669"/>
    <property type="project" value="UniProtKB-EC"/>
</dbReference>
<feature type="binding site" evidence="8">
    <location>
        <position position="108"/>
    </location>
    <ligand>
        <name>Zn(2+)</name>
        <dbReference type="ChEBI" id="CHEBI:29105"/>
    </ligand>
</feature>
<dbReference type="GO" id="GO:0046872">
    <property type="term" value="F:metal ion binding"/>
    <property type="evidence" value="ECO:0007669"/>
    <property type="project" value="UniProtKB-KW"/>
</dbReference>
<dbReference type="RefSeq" id="WP_166661436.1">
    <property type="nucleotide sequence ID" value="NZ_BOMD01000032.1"/>
</dbReference>
<comment type="similarity">
    <text evidence="2">Belongs to the glycosyl hydrolase 42 family.</text>
</comment>
<protein>
    <recommendedName>
        <fullName evidence="3">beta-galactosidase</fullName>
        <ecNumber evidence="3">3.2.1.23</ecNumber>
    </recommendedName>
</protein>
<feature type="active site" description="Nucleophile" evidence="6">
    <location>
        <position position="294"/>
    </location>
</feature>
<dbReference type="Pfam" id="PF08532">
    <property type="entry name" value="Glyco_hydro_42M"/>
    <property type="match status" value="1"/>
</dbReference>
<organism evidence="12 13">
    <name type="scientific">Paractinoplanes brasiliensis</name>
    <dbReference type="NCBI Taxonomy" id="52695"/>
    <lineage>
        <taxon>Bacteria</taxon>
        <taxon>Bacillati</taxon>
        <taxon>Actinomycetota</taxon>
        <taxon>Actinomycetes</taxon>
        <taxon>Micromonosporales</taxon>
        <taxon>Micromonosporaceae</taxon>
        <taxon>Paractinoplanes</taxon>
    </lineage>
</organism>
<dbReference type="InterPro" id="IPR013529">
    <property type="entry name" value="Glyco_hydro_42_N"/>
</dbReference>
<dbReference type="SUPFAM" id="SSF51445">
    <property type="entry name" value="(Trans)glycosidases"/>
    <property type="match status" value="1"/>
</dbReference>